<keyword evidence="3" id="KW-1185">Reference proteome</keyword>
<feature type="signal peptide" evidence="1">
    <location>
        <begin position="1"/>
        <end position="19"/>
    </location>
</feature>
<keyword evidence="1" id="KW-0732">Signal</keyword>
<dbReference type="KEGG" id="bsa:Bacsa_3002"/>
<dbReference type="AlphaFoldDB" id="F0R2J3"/>
<reference evidence="2 3" key="1">
    <citation type="journal article" date="2011" name="Stand. Genomic Sci.">
        <title>Complete genome sequence of Bacteroides salanitronis type strain (BL78).</title>
        <authorList>
            <person name="Gronow S."/>
            <person name="Held B."/>
            <person name="Lucas S."/>
            <person name="Lapidus A."/>
            <person name="Del Rio T.G."/>
            <person name="Nolan M."/>
            <person name="Tice H."/>
            <person name="Deshpande S."/>
            <person name="Cheng J.F."/>
            <person name="Pitluck S."/>
            <person name="Liolios K."/>
            <person name="Pagani I."/>
            <person name="Ivanova N."/>
            <person name="Mavromatis K."/>
            <person name="Pati A."/>
            <person name="Tapia R."/>
            <person name="Han C."/>
            <person name="Goodwin L."/>
            <person name="Chen A."/>
            <person name="Palaniappan K."/>
            <person name="Land M."/>
            <person name="Hauser L."/>
            <person name="Chang Y.J."/>
            <person name="Jeffries C.D."/>
            <person name="Brambilla E.M."/>
            <person name="Rohde M."/>
            <person name="Goker M."/>
            <person name="Detter J.C."/>
            <person name="Woyke T."/>
            <person name="Bristow J."/>
            <person name="Markowitz V."/>
            <person name="Hugenholtz P."/>
            <person name="Kyrpides N.C."/>
            <person name="Klenk H.P."/>
            <person name="Eisen J.A."/>
        </authorList>
    </citation>
    <scope>NUCLEOTIDE SEQUENCE [LARGE SCALE GENOMIC DNA]</scope>
    <source>
        <strain evidence="2 3">DSM 18170</strain>
    </source>
</reference>
<dbReference type="EMBL" id="CP002530">
    <property type="protein sequence ID" value="ADY37531.1"/>
    <property type="molecule type" value="Genomic_DNA"/>
</dbReference>
<proteinExistence type="predicted"/>
<feature type="chain" id="PRO_5003258937" description="DUF4450 domain-containing protein" evidence="1">
    <location>
        <begin position="20"/>
        <end position="210"/>
    </location>
</feature>
<organism evidence="2 3">
    <name type="scientific">Phocaeicola salanitronis (strain DSM 18170 / JCM 13657 / CCUG 60908 / BL78)</name>
    <name type="common">Bacteroides salanitronis</name>
    <dbReference type="NCBI Taxonomy" id="667015"/>
    <lineage>
        <taxon>Bacteria</taxon>
        <taxon>Pseudomonadati</taxon>
        <taxon>Bacteroidota</taxon>
        <taxon>Bacteroidia</taxon>
        <taxon>Bacteroidales</taxon>
        <taxon>Bacteroidaceae</taxon>
        <taxon>Phocaeicola</taxon>
    </lineage>
</organism>
<evidence type="ECO:0000256" key="1">
    <source>
        <dbReference type="SAM" id="SignalP"/>
    </source>
</evidence>
<dbReference type="Pfam" id="PF14614">
    <property type="entry name" value="DUF4450"/>
    <property type="match status" value="1"/>
</dbReference>
<sequence>MKNLICTLLCLMAGCIVQAQTPAAYSMPNGAGTLVIGTTGNSADRWLDKEDTLVKEKRLGIRHIPLKDTQGFILEITNLSLPDSARIAWAIGGFDSPQAGTRIAPEYCKDNVFNVEGNLITVYHGKVMQLKVTQALVPPCPDIRLCNGRKQDTPMTLFQSGKKTDAPVLCGITSIKKGEKAYLCLYKPNRSADYTYYMLPRLVQSLTVQP</sequence>
<dbReference type="OrthoDB" id="1031902at2"/>
<dbReference type="CDD" id="cd11747">
    <property type="entry name" value="GH94N_like_1"/>
    <property type="match status" value="1"/>
</dbReference>
<dbReference type="eggNOG" id="COG3408">
    <property type="taxonomic scope" value="Bacteria"/>
</dbReference>
<dbReference type="Proteomes" id="UP000007486">
    <property type="component" value="Chromosome"/>
</dbReference>
<dbReference type="InterPro" id="IPR028028">
    <property type="entry name" value="DUF4450"/>
</dbReference>
<dbReference type="RefSeq" id="WP_013618904.1">
    <property type="nucleotide sequence ID" value="NC_015164.1"/>
</dbReference>
<gene>
    <name evidence="2" type="ordered locus">Bacsa_3002</name>
</gene>
<dbReference type="HOGENOM" id="CLU_1192893_0_0_10"/>
<protein>
    <recommendedName>
        <fullName evidence="4">DUF4450 domain-containing protein</fullName>
    </recommendedName>
</protein>
<evidence type="ECO:0000313" key="2">
    <source>
        <dbReference type="EMBL" id="ADY37531.1"/>
    </source>
</evidence>
<name>F0R2J3_PHOSB</name>
<evidence type="ECO:0000313" key="3">
    <source>
        <dbReference type="Proteomes" id="UP000007486"/>
    </source>
</evidence>
<accession>F0R2J3</accession>
<dbReference type="STRING" id="667015.Bacsa_3002"/>
<evidence type="ECO:0008006" key="4">
    <source>
        <dbReference type="Google" id="ProtNLM"/>
    </source>
</evidence>
<dbReference type="PROSITE" id="PS51257">
    <property type="entry name" value="PROKAR_LIPOPROTEIN"/>
    <property type="match status" value="1"/>
</dbReference>